<dbReference type="GeneID" id="43396310"/>
<sequence>MAVYVNAAMAELPGAPESNAGDEFHVLWAVGRALNMLNQRNNLTLIVMEGLSPIDEVTSSKHLLLGADLTEYHGGNTFDSADSVIVSQLKHSHRKPNQTWTASRLAQKGSRGQDGVIARLSDLFRHFRSIAEREQVLSKLSIRLVSNQPISSSLETLLAKVSATLDQSPARPRMTTLQRGLSKKEIADLEKIKAATRLNTSEFGDFLRVLSLDELGADPRWMQWDQIVATIGKHVLIGPSVGARALYDLVRRQALPEADPLRLTPEQILAELGASRHSSLFPLPPRLKMPQLVIPTPDADRITTAILSGIQHVVAHGDAGVGKTTTVALLENSLPTGSAVISYDCFGNGEYLSPTESRHLARPALTQIINEIAFRYGTPILIPGNEDEFSIWQHLRDILAAASTGLEAHDGHLVIAIDAADNAAIAGRHRGHSVFLQDLWLVPLPPKVHIVATCRTHRRTSISAPESAREIELSGFDLDASAIHLRTRFPSATDTQCRRFHERTTGNARSQFYVLDSDRPDAPTTVGDAITRSDITPQQIFDDLLSAATMESQDPATSELLLANLISLSRPASIETLAGASGLEISDAESFCHGLIPGVVVEGHTVSFRDEDFEAHLRDKVSSEACTAAHARLASYFMSRRTSDTLAAISCAEHLYLAGRPNDLIRLAVDEGQPEIVLDPVARLQSYFRRLELGMKVANQPHQRIDVVKLTILAASASTSNNAVTTIVRKRPDLAITYGDATAVARIYEGSHSDPWRGSLHMRLASLRARAGDAEGAIEELRLSDAWIHRWSRLDQHERHDWVLGAEDVAAGAEAIFILYGAEAASDEIRRWQPFDFAMECATKLVESLSSIVPAYDLTCIISELAIPAPTKAQLLAALFVRGAVGATESIRLVAEASLTNPADPERRHEPWVASFAELIASSTRDTNLLLRWIAVYSPIFPSHAPNEWTGLDDWGPVVRVRCLTAVAESRSIDVSEFVPPRMRDNEDDSPRDREEKDEQRRRLQTVVSVSLDVLLARATVWLLDVPISDASKPVLERIATLRSRPLHNDSPDTTKQWAVHAVDVLAGAIGDATETATKLMDEIWARDAGLGMHLSPALAGRLIIHEKYRSTALSWLDRAAQATASSVEPATARADRLLDLADIADEHAPDMAAGYYRAAVQAAEGLDDEGAGVLRFHAAVSQGSYDLSDSRTPGIAERLARALERFQPFVSDPERLPWRETAHAVAQLHPPAGLALLSRWEQQDLLPLWVSLPSVLSTVANTFISPQKVLPLLLLSGEDHFPLLIALDIVDSIRIGHNRRMLASALRWLVSYICRDIAPGDRVDAAPAVVEWAKKHGLQDTEPIQRLVVLVDYSKDFPHEHQVPHHHSDDSNSAKVRAVVDKASACPIGDLKSAMDELGEAWARGNDIESFLTNMAASIVPADRTRLLRAISDIPAGHRIWRFHTRSLFATIHTLLNQWNLMPAVNSWATDELPFLIRAHVQDIVAYEQTADMTLPIIASMPGLSDATGIIIEGIGPLLSELSATQLYSIAQGVAITLPTDDRLNVLDWSLAQLEEAPVRTPSISLDPIDVLSRFLYSLFGHPDKHVRWRAAHSARQILSDDPTDLPQLWSRFKEQSAGPFGPDTGTFFALSAQSWLLMLIDRMAADRPSTVESLTRELAEIALDQSFPHAAHRELARRAALSVFEFLGPGDQSTSLIEDLNLANKPQSSRLERRIGGRGGAFDNRDNRRFRFNSLDTVPYWFGPLANQFGISCDNVCDRAERWIVDNLLFTDESVSTEPALLTQRYRYTEFRNDHGELPQVEDLQTYLEYHAMMLVAGELVDLGTSVVVPTWDDPDDPWEVWISDHVPSPTGWMIEKRAPAPVTPASFGVVPSIDRWRDRNPSDFDHELGLDTSTAAIVVDSYCEVFASKRHGSTWVASALVSPSNAAALLVALQICSDPTDFRLPPEDFAWSNQFEVNDGQFQLRGWVQEKQRHNLGPEKHDPLRRIDDTFSRPGTLFTETLNLKSLNMGRDLVNTDGNLSAWNSQWSDLPTSTSNSGHTTTTQGRQTWVRLDELLTFMEQIGMDVIFEVRIARQFDGRISTNDGGDGNYEPGESRIYLLRRGGKLETLDGSRELGENYR</sequence>
<feature type="compositionally biased region" description="Basic and acidic residues" evidence="1">
    <location>
        <begin position="982"/>
        <end position="1000"/>
    </location>
</feature>
<gene>
    <name evidence="2" type="ORF">GOTRE_036_00020</name>
</gene>
<keyword evidence="3" id="KW-1185">Reference proteome</keyword>
<accession>A0ABQ0HAS6</accession>
<evidence type="ECO:0008006" key="4">
    <source>
        <dbReference type="Google" id="ProtNLM"/>
    </source>
</evidence>
<evidence type="ECO:0000313" key="2">
    <source>
        <dbReference type="EMBL" id="GAB42996.1"/>
    </source>
</evidence>
<reference evidence="2 3" key="1">
    <citation type="submission" date="2012-02" db="EMBL/GenBank/DDBJ databases">
        <title>Whole genome shotgun sequence of Gordonia terrae NBRC 100016.</title>
        <authorList>
            <person name="Takarada H."/>
            <person name="Hosoyama A."/>
            <person name="Tsuchikane K."/>
            <person name="Katsumata H."/>
            <person name="Yamazaki S."/>
            <person name="Fujita N."/>
        </authorList>
    </citation>
    <scope>NUCLEOTIDE SEQUENCE [LARGE SCALE GENOMIC DNA]</scope>
    <source>
        <strain evidence="2 3">NBRC 100016</strain>
    </source>
</reference>
<proteinExistence type="predicted"/>
<dbReference type="InterPro" id="IPR027417">
    <property type="entry name" value="P-loop_NTPase"/>
</dbReference>
<evidence type="ECO:0000313" key="3">
    <source>
        <dbReference type="Proteomes" id="UP000004881"/>
    </source>
</evidence>
<dbReference type="EMBL" id="BAFD01000036">
    <property type="protein sequence ID" value="GAB42996.1"/>
    <property type="molecule type" value="Genomic_DNA"/>
</dbReference>
<evidence type="ECO:0000256" key="1">
    <source>
        <dbReference type="SAM" id="MobiDB-lite"/>
    </source>
</evidence>
<comment type="caution">
    <text evidence="2">The sequence shown here is derived from an EMBL/GenBank/DDBJ whole genome shotgun (WGS) entry which is preliminary data.</text>
</comment>
<dbReference type="SUPFAM" id="SSF52540">
    <property type="entry name" value="P-loop containing nucleoside triphosphate hydrolases"/>
    <property type="match status" value="1"/>
</dbReference>
<name>A0ABQ0HAS6_9ACTN</name>
<organism evidence="2 3">
    <name type="scientific">Gordonia terrae NBRC 100016</name>
    <dbReference type="NCBI Taxonomy" id="1089454"/>
    <lineage>
        <taxon>Bacteria</taxon>
        <taxon>Bacillati</taxon>
        <taxon>Actinomycetota</taxon>
        <taxon>Actinomycetes</taxon>
        <taxon>Mycobacteriales</taxon>
        <taxon>Gordoniaceae</taxon>
        <taxon>Gordonia</taxon>
    </lineage>
</organism>
<dbReference type="RefSeq" id="WP_004019792.1">
    <property type="nucleotide sequence ID" value="NZ_BAFD01000036.1"/>
</dbReference>
<protein>
    <recommendedName>
        <fullName evidence="4">AAA+ ATPase domain-containing protein</fullName>
    </recommendedName>
</protein>
<dbReference type="Proteomes" id="UP000004881">
    <property type="component" value="Unassembled WGS sequence"/>
</dbReference>
<feature type="region of interest" description="Disordered" evidence="1">
    <location>
        <begin position="978"/>
        <end position="1000"/>
    </location>
</feature>